<keyword evidence="2" id="KW-1185">Reference proteome</keyword>
<organism evidence="1 2">
    <name type="scientific">Lactuca sativa</name>
    <name type="common">Garden lettuce</name>
    <dbReference type="NCBI Taxonomy" id="4236"/>
    <lineage>
        <taxon>Eukaryota</taxon>
        <taxon>Viridiplantae</taxon>
        <taxon>Streptophyta</taxon>
        <taxon>Embryophyta</taxon>
        <taxon>Tracheophyta</taxon>
        <taxon>Spermatophyta</taxon>
        <taxon>Magnoliopsida</taxon>
        <taxon>eudicotyledons</taxon>
        <taxon>Gunneridae</taxon>
        <taxon>Pentapetalae</taxon>
        <taxon>asterids</taxon>
        <taxon>campanulids</taxon>
        <taxon>Asterales</taxon>
        <taxon>Asteraceae</taxon>
        <taxon>Cichorioideae</taxon>
        <taxon>Cichorieae</taxon>
        <taxon>Lactucinae</taxon>
        <taxon>Lactuca</taxon>
    </lineage>
</organism>
<proteinExistence type="predicted"/>
<evidence type="ECO:0000313" key="2">
    <source>
        <dbReference type="Proteomes" id="UP000235145"/>
    </source>
</evidence>
<name>A0A9R1WX04_LACSA</name>
<dbReference type="Proteomes" id="UP000235145">
    <property type="component" value="Unassembled WGS sequence"/>
</dbReference>
<dbReference type="AlphaFoldDB" id="A0A9R1WX04"/>
<gene>
    <name evidence="1" type="ORF">LSAT_V11C900488660</name>
</gene>
<evidence type="ECO:0000313" key="1">
    <source>
        <dbReference type="EMBL" id="KAJ0188462.1"/>
    </source>
</evidence>
<dbReference type="EMBL" id="NBSK02000009">
    <property type="protein sequence ID" value="KAJ0188462.1"/>
    <property type="molecule type" value="Genomic_DNA"/>
</dbReference>
<accession>A0A9R1WX04</accession>
<sequence length="86" mass="9947">MQDGVIASSDEGYVDPFVGIHKPFYGLSEMDFELYDIYMDHEPDENFVSSLDKCKDIFLNVLLSEENLRNYSMADEIRAQVYHATN</sequence>
<protein>
    <submittedName>
        <fullName evidence="1">Uncharacterized protein</fullName>
    </submittedName>
</protein>
<comment type="caution">
    <text evidence="1">The sequence shown here is derived from an EMBL/GenBank/DDBJ whole genome shotgun (WGS) entry which is preliminary data.</text>
</comment>
<reference evidence="1 2" key="1">
    <citation type="journal article" date="2017" name="Nat. Commun.">
        <title>Genome assembly with in vitro proximity ligation data and whole-genome triplication in lettuce.</title>
        <authorList>
            <person name="Reyes-Chin-Wo S."/>
            <person name="Wang Z."/>
            <person name="Yang X."/>
            <person name="Kozik A."/>
            <person name="Arikit S."/>
            <person name="Song C."/>
            <person name="Xia L."/>
            <person name="Froenicke L."/>
            <person name="Lavelle D.O."/>
            <person name="Truco M.J."/>
            <person name="Xia R."/>
            <person name="Zhu S."/>
            <person name="Xu C."/>
            <person name="Xu H."/>
            <person name="Xu X."/>
            <person name="Cox K."/>
            <person name="Korf I."/>
            <person name="Meyers B.C."/>
            <person name="Michelmore R.W."/>
        </authorList>
    </citation>
    <scope>NUCLEOTIDE SEQUENCE [LARGE SCALE GENOMIC DNA]</scope>
    <source>
        <strain evidence="2">cv. Salinas</strain>
        <tissue evidence="1">Seedlings</tissue>
    </source>
</reference>